<name>Q8L5D3_PHYPA</name>
<evidence type="ECO:0000256" key="4">
    <source>
        <dbReference type="ARBA" id="ARBA00022676"/>
    </source>
</evidence>
<comment type="cofactor">
    <cofactor evidence="16">
        <name>Mn(2+)</name>
        <dbReference type="ChEBI" id="CHEBI:29035"/>
    </cofactor>
    <text evidence="16">The cofactor is mostly bound to the substrate.</text>
</comment>
<dbReference type="InterPro" id="IPR029044">
    <property type="entry name" value="Nucleotide-diphossugar_trans"/>
</dbReference>
<evidence type="ECO:0000256" key="15">
    <source>
        <dbReference type="ARBA" id="ARBA00049421"/>
    </source>
</evidence>
<evidence type="ECO:0000256" key="3">
    <source>
        <dbReference type="ARBA" id="ARBA00006492"/>
    </source>
</evidence>
<evidence type="ECO:0000256" key="8">
    <source>
        <dbReference type="ARBA" id="ARBA00022968"/>
    </source>
</evidence>
<evidence type="ECO:0000256" key="7">
    <source>
        <dbReference type="ARBA" id="ARBA00022723"/>
    </source>
</evidence>
<keyword evidence="6 16" id="KW-0812">Transmembrane</keyword>
<keyword evidence="12 16" id="KW-0464">Manganese</keyword>
<dbReference type="GO" id="GO:0030145">
    <property type="term" value="F:manganese ion binding"/>
    <property type="evidence" value="ECO:0007669"/>
    <property type="project" value="UniProtKB-UniRule"/>
</dbReference>
<dbReference type="GO" id="GO:0000139">
    <property type="term" value="C:Golgi membrane"/>
    <property type="evidence" value="ECO:0007669"/>
    <property type="project" value="UniProtKB-SubCell"/>
</dbReference>
<keyword evidence="7 16" id="KW-0479">Metal-binding</keyword>
<keyword evidence="4 16" id="KW-0328">Glycosyltransferase</keyword>
<comment type="catalytic activity">
    <reaction evidence="15 16">
        <text>N(4)-(alpha-D-Man-(1-&gt;3)-[alpha-D-Man-(1-&gt;3)-[alpha-D-Man-(1-&gt;6)]-alpha-D-Man-(1-&gt;6)]-beta-D-Man-(1-&gt;4)-beta-D-GlcNAc-(1-&gt;4)-beta-D-GlcNAc)-L-asparaginyl-[protein] (N-glucan mannose isomer 5A1,2) + UDP-N-acetyl-alpha-D-glucosamine = N(4)-{beta-D-GlcNAc-(1-&gt;2)-alpha-D-Man-(1-&gt;3)-[alpha-D-Man-(1-&gt;3)-[alpha-D-Man-(1-&gt;6)]-alpha-D-Man-(1-&gt;6)]-beta-D-Man-(1-&gt;4)-beta-D-GlcNAc-(1-&gt;4)-beta-D-GlcNAc}-L-asparaginyl-[protein] + UDP + H(+)</text>
        <dbReference type="Rhea" id="RHEA:11456"/>
        <dbReference type="Rhea" id="RHEA-COMP:14367"/>
        <dbReference type="Rhea" id="RHEA-COMP:14368"/>
        <dbReference type="ChEBI" id="CHEBI:15378"/>
        <dbReference type="ChEBI" id="CHEBI:57705"/>
        <dbReference type="ChEBI" id="CHEBI:58223"/>
        <dbReference type="ChEBI" id="CHEBI:59087"/>
        <dbReference type="ChEBI" id="CHEBI:60625"/>
        <dbReference type="EC" id="2.4.1.101"/>
    </reaction>
</comment>
<evidence type="ECO:0000256" key="11">
    <source>
        <dbReference type="ARBA" id="ARBA00023136"/>
    </source>
</evidence>
<reference evidence="17" key="1">
    <citation type="journal article" date="2003" name="Plant Biol.">
        <title>N-Glycosylation in the Moss Physcomitrella patens is Organized Similarly to that in Higher Plants.</title>
        <authorList>
            <person name="Koprivova A."/>
            <person name="Altmann F."/>
            <person name="Gorr G."/>
            <person name="Kopriva S."/>
            <person name="Reski R."/>
            <person name="Decker E.L."/>
        </authorList>
    </citation>
    <scope>NUCLEOTIDE SEQUENCE</scope>
    <source>
        <tissue evidence="17">Protonema</tissue>
    </source>
</reference>
<dbReference type="Pfam" id="PF03071">
    <property type="entry name" value="GNT-I"/>
    <property type="match status" value="1"/>
</dbReference>
<dbReference type="PANTHER" id="PTHR10468:SF0">
    <property type="entry name" value="ALPHA-1,3-MANNOSYL-GLYCOPROTEIN 2-BETA-N-ACETYLGLUCOSAMINYLTRANSFERASE"/>
    <property type="match status" value="1"/>
</dbReference>
<keyword evidence="10 16" id="KW-0333">Golgi apparatus</keyword>
<keyword evidence="11 16" id="KW-0472">Membrane</keyword>
<comment type="pathway">
    <text evidence="2 16">Protein modification; protein glycosylation.</text>
</comment>
<evidence type="ECO:0000313" key="17">
    <source>
        <dbReference type="EMBL" id="CAD22107.1"/>
    </source>
</evidence>
<keyword evidence="17" id="KW-0032">Aminotransferase</keyword>
<evidence type="ECO:0000256" key="6">
    <source>
        <dbReference type="ARBA" id="ARBA00022692"/>
    </source>
</evidence>
<evidence type="ECO:0000256" key="10">
    <source>
        <dbReference type="ARBA" id="ARBA00023034"/>
    </source>
</evidence>
<dbReference type="InterPro" id="IPR004139">
    <property type="entry name" value="Glyco_trans_13"/>
</dbReference>
<dbReference type="EC" id="2.4.1.101" evidence="13 16"/>
<proteinExistence type="evidence at transcript level"/>
<dbReference type="FunFam" id="3.90.550.10:FF:000090">
    <property type="entry name" value="Alpha-1,3-mannosyl-glycoprotein 2-beta-N-acetylglucosaminyltransferase"/>
    <property type="match status" value="1"/>
</dbReference>
<dbReference type="CAZy" id="GT13">
    <property type="family name" value="Glycosyltransferase Family 13"/>
</dbReference>
<dbReference type="Gene3D" id="3.90.550.10">
    <property type="entry name" value="Spore Coat Polysaccharide Biosynthesis Protein SpsA, Chain A"/>
    <property type="match status" value="1"/>
</dbReference>
<protein>
    <recommendedName>
        <fullName evidence="13 16">Alpha-1,3-mannosyl-glycoprotein 2-beta-N-acetylglucosaminyltransferase</fullName>
        <shortName evidence="16">GNT-I</shortName>
        <shortName evidence="16">GlcNAc-T I</shortName>
        <ecNumber evidence="13 16">2.4.1.101</ecNumber>
    </recommendedName>
    <alternativeName>
        <fullName evidence="14 16">N-glycosyl-oligosaccharide-glycoprotein N-acetylglucosaminyltransferase I</fullName>
    </alternativeName>
</protein>
<evidence type="ECO:0000256" key="12">
    <source>
        <dbReference type="ARBA" id="ARBA00023211"/>
    </source>
</evidence>
<sequence>MADMARLRCPWRVGALSIGFSVAIIFFVLVEMHMFVTQQKYANRASFAVESEEGCQRELRKLGDKILTQQTTLFELKKFDGFWFVICNIVVMSGVDEKARLEEDNRVLGTELEDFQNKEQLAKISGSSKLGPVAAVVIMACNRPDYLERTLKSVTKYHKDVAEKFPLFVSQDGSNQDVMDTARSFSSVNFLQHLDENPPKTRNPGEIIAYYKIASHYKWALTQLFNKRDFRRVVILGDDMEISPDFFSYFEATAPLLDTDKTLLAISSWNDNGQEKFVSDPEQLYRSDFFPGLGWMLTKSTWEELAPKWPNAYWDDWLRLKENRKGRQVIRPEVCRTYNFGEQGSSLGQFYEQYLKSIKLNNVNVDWRSKDLNYLKKGQFNPIFNSLVSKAAIIPASQALTEANYGEGDIRVQYYSLVEFKYLAHEFGIFEDTKDGIPRTAYNGVIVFRWKGQKRVFLTDFFQQLDTIETL</sequence>
<keyword evidence="5 17" id="KW-0808">Transferase</keyword>
<comment type="subcellular location">
    <subcellularLocation>
        <location evidence="1 16">Golgi apparatus membrane</location>
        <topology evidence="1 16">Single-pass type II membrane protein</topology>
    </subcellularLocation>
</comment>
<evidence type="ECO:0000256" key="13">
    <source>
        <dbReference type="ARBA" id="ARBA00038949"/>
    </source>
</evidence>
<dbReference type="EMBL" id="AJ429143">
    <property type="protein sequence ID" value="CAD22107.1"/>
    <property type="molecule type" value="mRNA"/>
</dbReference>
<dbReference type="InterPro" id="IPR052261">
    <property type="entry name" value="Glycosyltransferase_13"/>
</dbReference>
<dbReference type="UniPathway" id="UPA00378"/>
<comment type="similarity">
    <text evidence="3 16">Belongs to the glycosyltransferase 13 family.</text>
</comment>
<accession>Q8L5D3</accession>
<feature type="transmembrane region" description="Helical" evidence="16">
    <location>
        <begin position="12"/>
        <end position="36"/>
    </location>
</feature>
<evidence type="ECO:0000256" key="9">
    <source>
        <dbReference type="ARBA" id="ARBA00022989"/>
    </source>
</evidence>
<dbReference type="AlphaFoldDB" id="Q8L5D3"/>
<evidence type="ECO:0000256" key="16">
    <source>
        <dbReference type="RuleBase" id="RU368119"/>
    </source>
</evidence>
<keyword evidence="8 16" id="KW-0735">Signal-anchor</keyword>
<dbReference type="GO" id="GO:0008483">
    <property type="term" value="F:transaminase activity"/>
    <property type="evidence" value="ECO:0007669"/>
    <property type="project" value="UniProtKB-KW"/>
</dbReference>
<evidence type="ECO:0000256" key="14">
    <source>
        <dbReference type="ARBA" id="ARBA00041712"/>
    </source>
</evidence>
<dbReference type="GO" id="GO:0003827">
    <property type="term" value="F:alpha-1,3-mannosylglycoprotein 2-beta-N-acetylglucosaminyltransferase activity"/>
    <property type="evidence" value="ECO:0007669"/>
    <property type="project" value="UniProtKB-UniRule"/>
</dbReference>
<keyword evidence="9 16" id="KW-1133">Transmembrane helix</keyword>
<dbReference type="SUPFAM" id="SSF53448">
    <property type="entry name" value="Nucleotide-diphospho-sugar transferases"/>
    <property type="match status" value="1"/>
</dbReference>
<evidence type="ECO:0000256" key="5">
    <source>
        <dbReference type="ARBA" id="ARBA00022679"/>
    </source>
</evidence>
<dbReference type="PANTHER" id="PTHR10468">
    <property type="entry name" value="PROTEIN O-LINKED-MANNOSE BETA-1,2-N-ACETYLGLUCOSAMINYLTRANSFERASE 1/ALPHA-1,3-MANNOSYL-GLYCOPROTEIN 2-BETA-N-ACETYLGLUCOSAMINYLTRANSFERASE"/>
    <property type="match status" value="1"/>
</dbReference>
<dbReference type="CDD" id="cd02514">
    <property type="entry name" value="GT13_GLCNAC-TI"/>
    <property type="match status" value="1"/>
</dbReference>
<evidence type="ECO:0000256" key="1">
    <source>
        <dbReference type="ARBA" id="ARBA00004323"/>
    </source>
</evidence>
<evidence type="ECO:0000256" key="2">
    <source>
        <dbReference type="ARBA" id="ARBA00004922"/>
    </source>
</evidence>
<comment type="function">
    <text evidence="16">Initiates complex N-linked carbohydrate formation. Essential for the conversion of high-mannose to hybrid and complex N-glycans.</text>
</comment>
<gene>
    <name evidence="17" type="primary">GntI</name>
</gene>
<organism evidence="17">
    <name type="scientific">Physcomitrium patens</name>
    <name type="common">Spreading-leaved earth moss</name>
    <name type="synonym">Physcomitrella patens</name>
    <dbReference type="NCBI Taxonomy" id="3218"/>
    <lineage>
        <taxon>Eukaryota</taxon>
        <taxon>Viridiplantae</taxon>
        <taxon>Streptophyta</taxon>
        <taxon>Embryophyta</taxon>
        <taxon>Bryophyta</taxon>
        <taxon>Bryophytina</taxon>
        <taxon>Bryopsida</taxon>
        <taxon>Funariidae</taxon>
        <taxon>Funariales</taxon>
        <taxon>Funariaceae</taxon>
        <taxon>Physcomitrium</taxon>
    </lineage>
</organism>
<dbReference type="Gene3D" id="3.10.180.20">
    <property type="entry name" value="N-Acetylglucosaminyltransferase I, Domain 2"/>
    <property type="match status" value="1"/>
</dbReference>